<dbReference type="Proteomes" id="UP000251545">
    <property type="component" value="Unassembled WGS sequence"/>
</dbReference>
<dbReference type="Gene3D" id="3.40.30.10">
    <property type="entry name" value="Glutaredoxin"/>
    <property type="match status" value="1"/>
</dbReference>
<evidence type="ECO:0000313" key="2">
    <source>
        <dbReference type="Proteomes" id="UP000251545"/>
    </source>
</evidence>
<sequence length="483" mass="56910">MLVDNNVYFLEEGYMKLYVYMACITLLLISCGKDSCKYAIIGGEIINNNTDYVVIFDSKDVIDTIKLDGNNRFTYKIENLKPGFYTFRHGGEIQMFLLEPGDSLMFRLNTFDFDESLVYTGKGAKKNNYLINDFLKSEKEEKQVFKFCQLSPEAFTKKIDSIRAEKNKKLKKYQEKHNTSQLFNKIAQANIDYDYYSSKEIYPFVHYGRNKKKIIEALPANFYDYRKNINYNDNFFKDYFNYTSFLKRSFNNIALETHVKHTKSPYEIWTNTCYNLDKMAAIDSLVTNTEIKNELLYHYGMKFLSKNKNIEDNEKIIKYFLSKSSNEKNNEMVVAYNTSINKLKPGESFPDINVRNLTQDVININAIINKPTVIYFWSHLYKDYFETSHKRVKDLIIKYPEVEFISVNIDDYSKDRWATTVKNKKHALKHEYILETPEESVKKLAVYPLTKVILVSEEHKIVNGHANMFSNRFEQELLGLLNR</sequence>
<gene>
    <name evidence="1" type="ORF">CLV33_102338</name>
</gene>
<dbReference type="InterPro" id="IPR036249">
    <property type="entry name" value="Thioredoxin-like_sf"/>
</dbReference>
<dbReference type="EMBL" id="PVEO01000002">
    <property type="protein sequence ID" value="PQV50476.1"/>
    <property type="molecule type" value="Genomic_DNA"/>
</dbReference>
<name>A0A362X234_9FLAO</name>
<comment type="caution">
    <text evidence="1">The sequence shown here is derived from an EMBL/GenBank/DDBJ whole genome shotgun (WGS) entry which is preliminary data.</text>
</comment>
<evidence type="ECO:0008006" key="3">
    <source>
        <dbReference type="Google" id="ProtNLM"/>
    </source>
</evidence>
<organism evidence="1 2">
    <name type="scientific">Jejuia pallidilutea</name>
    <dbReference type="NCBI Taxonomy" id="504487"/>
    <lineage>
        <taxon>Bacteria</taxon>
        <taxon>Pseudomonadati</taxon>
        <taxon>Bacteroidota</taxon>
        <taxon>Flavobacteriia</taxon>
        <taxon>Flavobacteriales</taxon>
        <taxon>Flavobacteriaceae</taxon>
        <taxon>Jejuia</taxon>
    </lineage>
</organism>
<protein>
    <recommendedName>
        <fullName evidence="3">Thioredoxin domain-containing protein</fullName>
    </recommendedName>
</protein>
<dbReference type="AlphaFoldDB" id="A0A362X234"/>
<dbReference type="SUPFAM" id="SSF52833">
    <property type="entry name" value="Thioredoxin-like"/>
    <property type="match status" value="1"/>
</dbReference>
<reference evidence="1 2" key="1">
    <citation type="submission" date="2018-02" db="EMBL/GenBank/DDBJ databases">
        <title>Genomic Encyclopedia of Archaeal and Bacterial Type Strains, Phase II (KMG-II): from individual species to whole genera.</title>
        <authorList>
            <person name="Goeker M."/>
        </authorList>
    </citation>
    <scope>NUCLEOTIDE SEQUENCE [LARGE SCALE GENOMIC DNA]</scope>
    <source>
        <strain evidence="1 2">DSM 21165</strain>
    </source>
</reference>
<accession>A0A362X234</accession>
<evidence type="ECO:0000313" key="1">
    <source>
        <dbReference type="EMBL" id="PQV50476.1"/>
    </source>
</evidence>
<proteinExistence type="predicted"/>